<keyword evidence="3 7" id="KW-0347">Helicase</keyword>
<name>A0A067QX15_ZOONE</name>
<evidence type="ECO:0000256" key="7">
    <source>
        <dbReference type="RuleBase" id="RU365068"/>
    </source>
</evidence>
<dbReference type="Proteomes" id="UP000027135">
    <property type="component" value="Unassembled WGS sequence"/>
</dbReference>
<dbReference type="GO" id="GO:0005524">
    <property type="term" value="F:ATP binding"/>
    <property type="evidence" value="ECO:0007669"/>
    <property type="project" value="UniProtKB-UniRule"/>
</dbReference>
<feature type="compositionally biased region" description="Basic residues" evidence="8">
    <location>
        <begin position="81"/>
        <end position="95"/>
    </location>
</feature>
<dbReference type="STRING" id="136037.A0A067QX15"/>
<comment type="similarity">
    <text evidence="7">Belongs to the DEAD box helicase family.</text>
</comment>
<organism evidence="12 13">
    <name type="scientific">Zootermopsis nevadensis</name>
    <name type="common">Dampwood termite</name>
    <dbReference type="NCBI Taxonomy" id="136037"/>
    <lineage>
        <taxon>Eukaryota</taxon>
        <taxon>Metazoa</taxon>
        <taxon>Ecdysozoa</taxon>
        <taxon>Arthropoda</taxon>
        <taxon>Hexapoda</taxon>
        <taxon>Insecta</taxon>
        <taxon>Pterygota</taxon>
        <taxon>Neoptera</taxon>
        <taxon>Polyneoptera</taxon>
        <taxon>Dictyoptera</taxon>
        <taxon>Blattodea</taxon>
        <taxon>Blattoidea</taxon>
        <taxon>Termitoidae</taxon>
        <taxon>Termopsidae</taxon>
        <taxon>Zootermopsis</taxon>
    </lineage>
</organism>
<feature type="region of interest" description="Disordered" evidence="8">
    <location>
        <begin position="68"/>
        <end position="102"/>
    </location>
</feature>
<gene>
    <name evidence="12" type="ORF">L798_00915</name>
</gene>
<dbReference type="Pfam" id="PF00271">
    <property type="entry name" value="Helicase_C"/>
    <property type="match status" value="1"/>
</dbReference>
<dbReference type="GO" id="GO:0003723">
    <property type="term" value="F:RNA binding"/>
    <property type="evidence" value="ECO:0007669"/>
    <property type="project" value="UniProtKB-UniRule"/>
</dbReference>
<dbReference type="OrthoDB" id="4310724at2759"/>
<dbReference type="InterPro" id="IPR014014">
    <property type="entry name" value="RNA_helicase_DEAD_Q_motif"/>
</dbReference>
<dbReference type="EC" id="3.6.4.13" evidence="7"/>
<dbReference type="PROSITE" id="PS51194">
    <property type="entry name" value="HELICASE_CTER"/>
    <property type="match status" value="1"/>
</dbReference>
<keyword evidence="13" id="KW-1185">Reference proteome</keyword>
<dbReference type="PROSITE" id="PS51192">
    <property type="entry name" value="HELICASE_ATP_BIND_1"/>
    <property type="match status" value="1"/>
</dbReference>
<dbReference type="AlphaFoldDB" id="A0A067QX15"/>
<dbReference type="FunCoup" id="A0A067QX15">
    <property type="interactions" value="2062"/>
</dbReference>
<dbReference type="InParanoid" id="A0A067QX15"/>
<dbReference type="InterPro" id="IPR001650">
    <property type="entry name" value="Helicase_C-like"/>
</dbReference>
<evidence type="ECO:0000256" key="5">
    <source>
        <dbReference type="ARBA" id="ARBA00022884"/>
    </source>
</evidence>
<dbReference type="Pfam" id="PF00270">
    <property type="entry name" value="DEAD"/>
    <property type="match status" value="1"/>
</dbReference>
<feature type="domain" description="DEAD-box RNA helicase Q" evidence="11">
    <location>
        <begin position="133"/>
        <end position="161"/>
    </location>
</feature>
<sequence>MVRKRKCADWKPVQLTENLISKGIEGLVGIEELNTYEILPGDTRRSVCKKKFGKSFSVLSADGNVQLKSEKRKEDSIQPSPKRKKVNHKRKHRRKGVTDKSREVLETDKYEAQSSDSEVERKSVSSELLDKMSAWNGLGISSSILRALSEQGFVEPTEIQAKTLPAALLGRRDILGAAETGSGKTLAFGIPILHRILEDKKWSSVHKGSTNDAESYQKDTVSEDCDDGDQFMDDVSFRVAAESKLCALVLTPTRELALQVHKHLTVAAAYTSIKIAVVVGGMASQKQERLLSRRPQIVVATPGRLWELIQDGNPHLSQVGSIKYLAIDETDRMLEKGHFQELHNLLEILNADENKKRLRQNFVFSATLTMVHEPPRRVNRQNKQLRLTPGQKLQNIMTMLGITNPKVVDVTKESGTAGTLTEARIICAFEEKDFYLYYFIQRHQGRTLIFCNSISCVRRLAQLLTLLRCRPLPLHANMMQRQRLKNLDRFREDPHGLLLATDVAARGLDVPGVQHVIHYQVPRTSESYVHRSGRTARAQKEGLTLLLVEPAEVSYYTRLCRTLGRRKDLPVFPVESDLLAIVKQQVILARELDQLELAARRCNYEAGWFSKALTEMDMLMDDEDLPKQIDDSESSKLRRLATAKRKQLTALLHVHRQHCDVDNAVTVLQSAGNTRVRPQKDKTGFMKRKRNNKNKVAGRGLQHKASSTTRALARN</sequence>
<dbReference type="PROSITE" id="PS51195">
    <property type="entry name" value="Q_MOTIF"/>
    <property type="match status" value="1"/>
</dbReference>
<dbReference type="InterPro" id="IPR014001">
    <property type="entry name" value="Helicase_ATP-bd"/>
</dbReference>
<comment type="function">
    <text evidence="7">RNA helicase.</text>
</comment>
<keyword evidence="4 7" id="KW-0067">ATP-binding</keyword>
<keyword evidence="5 7" id="KW-0694">RNA-binding</keyword>
<feature type="domain" description="Helicase C-terminal" evidence="10">
    <location>
        <begin position="435"/>
        <end position="580"/>
    </location>
</feature>
<evidence type="ECO:0000256" key="8">
    <source>
        <dbReference type="SAM" id="MobiDB-lite"/>
    </source>
</evidence>
<keyword evidence="1 7" id="KW-0547">Nucleotide-binding</keyword>
<feature type="region of interest" description="Disordered" evidence="8">
    <location>
        <begin position="687"/>
        <end position="715"/>
    </location>
</feature>
<evidence type="ECO:0000256" key="6">
    <source>
        <dbReference type="PROSITE-ProRule" id="PRU00552"/>
    </source>
</evidence>
<dbReference type="OMA" id="QMIQKAR"/>
<dbReference type="Gene3D" id="3.40.50.300">
    <property type="entry name" value="P-loop containing nucleotide triphosphate hydrolases"/>
    <property type="match status" value="2"/>
</dbReference>
<keyword evidence="2 7" id="KW-0378">Hydrolase</keyword>
<feature type="compositionally biased region" description="Polar residues" evidence="8">
    <location>
        <begin position="704"/>
        <end position="715"/>
    </location>
</feature>
<dbReference type="GO" id="GO:0003724">
    <property type="term" value="F:RNA helicase activity"/>
    <property type="evidence" value="ECO:0007669"/>
    <property type="project" value="UniProtKB-EC"/>
</dbReference>
<accession>A0A067QX15</accession>
<evidence type="ECO:0000256" key="4">
    <source>
        <dbReference type="ARBA" id="ARBA00022840"/>
    </source>
</evidence>
<dbReference type="PANTHER" id="PTHR24031">
    <property type="entry name" value="RNA HELICASE"/>
    <property type="match status" value="1"/>
</dbReference>
<evidence type="ECO:0000313" key="12">
    <source>
        <dbReference type="EMBL" id="KDR09250.1"/>
    </source>
</evidence>
<dbReference type="CDD" id="cd17946">
    <property type="entry name" value="DEADc_DDX24"/>
    <property type="match status" value="1"/>
</dbReference>
<comment type="domain">
    <text evidence="7">The Q motif is unique to and characteristic of the DEAD box family of RNA helicases and controls ATP binding and hydrolysis.</text>
</comment>
<evidence type="ECO:0000259" key="11">
    <source>
        <dbReference type="PROSITE" id="PS51195"/>
    </source>
</evidence>
<dbReference type="eggNOG" id="KOG0347">
    <property type="taxonomic scope" value="Eukaryota"/>
</dbReference>
<dbReference type="SMART" id="SM00487">
    <property type="entry name" value="DEXDc"/>
    <property type="match status" value="1"/>
</dbReference>
<dbReference type="InterPro" id="IPR011545">
    <property type="entry name" value="DEAD/DEAH_box_helicase_dom"/>
</dbReference>
<proteinExistence type="inferred from homology"/>
<evidence type="ECO:0000256" key="1">
    <source>
        <dbReference type="ARBA" id="ARBA00022741"/>
    </source>
</evidence>
<evidence type="ECO:0000256" key="2">
    <source>
        <dbReference type="ARBA" id="ARBA00022801"/>
    </source>
</evidence>
<reference evidence="12 13" key="1">
    <citation type="journal article" date="2014" name="Nat. Commun.">
        <title>Molecular traces of alternative social organization in a termite genome.</title>
        <authorList>
            <person name="Terrapon N."/>
            <person name="Li C."/>
            <person name="Robertson H.M."/>
            <person name="Ji L."/>
            <person name="Meng X."/>
            <person name="Booth W."/>
            <person name="Chen Z."/>
            <person name="Childers C.P."/>
            <person name="Glastad K.M."/>
            <person name="Gokhale K."/>
            <person name="Gowin J."/>
            <person name="Gronenberg W."/>
            <person name="Hermansen R.A."/>
            <person name="Hu H."/>
            <person name="Hunt B.G."/>
            <person name="Huylmans A.K."/>
            <person name="Khalil S.M."/>
            <person name="Mitchell R.D."/>
            <person name="Munoz-Torres M.C."/>
            <person name="Mustard J.A."/>
            <person name="Pan H."/>
            <person name="Reese J.T."/>
            <person name="Scharf M.E."/>
            <person name="Sun F."/>
            <person name="Vogel H."/>
            <person name="Xiao J."/>
            <person name="Yang W."/>
            <person name="Yang Z."/>
            <person name="Yang Z."/>
            <person name="Zhou J."/>
            <person name="Zhu J."/>
            <person name="Brent C.S."/>
            <person name="Elsik C.G."/>
            <person name="Goodisman M.A."/>
            <person name="Liberles D.A."/>
            <person name="Roe R.M."/>
            <person name="Vargo E.L."/>
            <person name="Vilcinskas A."/>
            <person name="Wang J."/>
            <person name="Bornberg-Bauer E."/>
            <person name="Korb J."/>
            <person name="Zhang G."/>
            <person name="Liebig J."/>
        </authorList>
    </citation>
    <scope>NUCLEOTIDE SEQUENCE [LARGE SCALE GENOMIC DNA]</scope>
    <source>
        <tissue evidence="12">Whole organism</tissue>
    </source>
</reference>
<dbReference type="EMBL" id="KK853256">
    <property type="protein sequence ID" value="KDR09250.1"/>
    <property type="molecule type" value="Genomic_DNA"/>
</dbReference>
<dbReference type="SMART" id="SM00490">
    <property type="entry name" value="HELICc"/>
    <property type="match status" value="1"/>
</dbReference>
<feature type="short sequence motif" description="Q motif" evidence="6">
    <location>
        <begin position="133"/>
        <end position="161"/>
    </location>
</feature>
<protein>
    <recommendedName>
        <fullName evidence="7">ATP-dependent RNA helicase</fullName>
        <ecNumber evidence="7">3.6.4.13</ecNumber>
    </recommendedName>
</protein>
<evidence type="ECO:0000259" key="9">
    <source>
        <dbReference type="PROSITE" id="PS51192"/>
    </source>
</evidence>
<comment type="catalytic activity">
    <reaction evidence="7">
        <text>ATP + H2O = ADP + phosphate + H(+)</text>
        <dbReference type="Rhea" id="RHEA:13065"/>
        <dbReference type="ChEBI" id="CHEBI:15377"/>
        <dbReference type="ChEBI" id="CHEBI:15378"/>
        <dbReference type="ChEBI" id="CHEBI:30616"/>
        <dbReference type="ChEBI" id="CHEBI:43474"/>
        <dbReference type="ChEBI" id="CHEBI:456216"/>
        <dbReference type="EC" id="3.6.4.13"/>
    </reaction>
</comment>
<dbReference type="SUPFAM" id="SSF52540">
    <property type="entry name" value="P-loop containing nucleoside triphosphate hydrolases"/>
    <property type="match status" value="1"/>
</dbReference>
<dbReference type="GO" id="GO:0016787">
    <property type="term" value="F:hydrolase activity"/>
    <property type="evidence" value="ECO:0007669"/>
    <property type="project" value="UniProtKB-KW"/>
</dbReference>
<evidence type="ECO:0000313" key="13">
    <source>
        <dbReference type="Proteomes" id="UP000027135"/>
    </source>
</evidence>
<evidence type="ECO:0000256" key="3">
    <source>
        <dbReference type="ARBA" id="ARBA00022806"/>
    </source>
</evidence>
<feature type="domain" description="Helicase ATP-binding" evidence="9">
    <location>
        <begin position="165"/>
        <end position="386"/>
    </location>
</feature>
<evidence type="ECO:0000259" key="10">
    <source>
        <dbReference type="PROSITE" id="PS51194"/>
    </source>
</evidence>
<dbReference type="CDD" id="cd18787">
    <property type="entry name" value="SF2_C_DEAD"/>
    <property type="match status" value="1"/>
</dbReference>
<dbReference type="InterPro" id="IPR027417">
    <property type="entry name" value="P-loop_NTPase"/>
</dbReference>